<dbReference type="EMBL" id="BMRE01000078">
    <property type="protein sequence ID" value="GGU81784.1"/>
    <property type="molecule type" value="Genomic_DNA"/>
</dbReference>
<accession>A0ABQ2VDR1</accession>
<sequence>MLTYVYEVTKYNPLHRDERGHYHGPEDVRSDHGPVEAAYLAAMAAFAENAGVTELTIRDPAVAGYINFGVEPTIPGHGLDSLFPRDLTGYHDGARVPIGTAQALVRAMLRDNGAWCRLECDDRFYVEIGYDQYMDIGTDMPCDEAVARTRELGLFPRRYEWEPDPEDDEPAPRPADEGFWTELTALVTERGSVILEEVGVRNASRWHRLRPEDVSGIRRRLTPRAGLVVWPELDDDVQSVLRDIRDNERTVTLVWEDGDGVITELCADEDLYDDLYLHLAQARGALSIPWLADEYNPLLVAVLPDDDGVVRSRWRV</sequence>
<keyword evidence="2" id="KW-1185">Reference proteome</keyword>
<evidence type="ECO:0008006" key="3">
    <source>
        <dbReference type="Google" id="ProtNLM"/>
    </source>
</evidence>
<gene>
    <name evidence="1" type="ORF">GCM10010178_85550</name>
</gene>
<evidence type="ECO:0000313" key="2">
    <source>
        <dbReference type="Proteomes" id="UP000649573"/>
    </source>
</evidence>
<protein>
    <recommendedName>
        <fullName evidence="3">RNA-binding protein</fullName>
    </recommendedName>
</protein>
<organism evidence="1 2">
    <name type="scientific">Lentzea flava</name>
    <dbReference type="NCBI Taxonomy" id="103732"/>
    <lineage>
        <taxon>Bacteria</taxon>
        <taxon>Bacillati</taxon>
        <taxon>Actinomycetota</taxon>
        <taxon>Actinomycetes</taxon>
        <taxon>Pseudonocardiales</taxon>
        <taxon>Pseudonocardiaceae</taxon>
        <taxon>Lentzea</taxon>
    </lineage>
</organism>
<dbReference type="Proteomes" id="UP000649573">
    <property type="component" value="Unassembled WGS sequence"/>
</dbReference>
<comment type="caution">
    <text evidence="1">The sequence shown here is derived from an EMBL/GenBank/DDBJ whole genome shotgun (WGS) entry which is preliminary data.</text>
</comment>
<evidence type="ECO:0000313" key="1">
    <source>
        <dbReference type="EMBL" id="GGU81784.1"/>
    </source>
</evidence>
<name>A0ABQ2VDR1_9PSEU</name>
<proteinExistence type="predicted"/>
<dbReference type="RefSeq" id="WP_189259516.1">
    <property type="nucleotide sequence ID" value="NZ_BMRE01000078.1"/>
</dbReference>
<reference evidence="2" key="1">
    <citation type="journal article" date="2019" name="Int. J. Syst. Evol. Microbiol.">
        <title>The Global Catalogue of Microorganisms (GCM) 10K type strain sequencing project: providing services to taxonomists for standard genome sequencing and annotation.</title>
        <authorList>
            <consortium name="The Broad Institute Genomics Platform"/>
            <consortium name="The Broad Institute Genome Sequencing Center for Infectious Disease"/>
            <person name="Wu L."/>
            <person name="Ma J."/>
        </authorList>
    </citation>
    <scope>NUCLEOTIDE SEQUENCE [LARGE SCALE GENOMIC DNA]</scope>
    <source>
        <strain evidence="2">JCM 3296</strain>
    </source>
</reference>